<dbReference type="EMBL" id="BAABJE010000005">
    <property type="protein sequence ID" value="GAA4790704.1"/>
    <property type="molecule type" value="Genomic_DNA"/>
</dbReference>
<name>A0ABP9B7K2_9GAMM</name>
<organism evidence="1 2">
    <name type="scientific">Lysobacter hankyongensis</name>
    <dbReference type="NCBI Taxonomy" id="1176535"/>
    <lineage>
        <taxon>Bacteria</taxon>
        <taxon>Pseudomonadati</taxon>
        <taxon>Pseudomonadota</taxon>
        <taxon>Gammaproteobacteria</taxon>
        <taxon>Lysobacterales</taxon>
        <taxon>Lysobacteraceae</taxon>
        <taxon>Lysobacter</taxon>
    </lineage>
</organism>
<dbReference type="RefSeq" id="WP_345302692.1">
    <property type="nucleotide sequence ID" value="NZ_BAABJE010000005.1"/>
</dbReference>
<proteinExistence type="predicted"/>
<evidence type="ECO:0000313" key="1">
    <source>
        <dbReference type="EMBL" id="GAA4790704.1"/>
    </source>
</evidence>
<dbReference type="Gene3D" id="1.20.140.160">
    <property type="match status" value="1"/>
</dbReference>
<protein>
    <submittedName>
        <fullName evidence="1">Uncharacterized protein</fullName>
    </submittedName>
</protein>
<comment type="caution">
    <text evidence="1">The sequence shown here is derived from an EMBL/GenBank/DDBJ whole genome shotgun (WGS) entry which is preliminary data.</text>
</comment>
<gene>
    <name evidence="1" type="ORF">GCM10023307_15040</name>
</gene>
<evidence type="ECO:0000313" key="2">
    <source>
        <dbReference type="Proteomes" id="UP001499959"/>
    </source>
</evidence>
<keyword evidence="2" id="KW-1185">Reference proteome</keyword>
<dbReference type="Proteomes" id="UP001499959">
    <property type="component" value="Unassembled WGS sequence"/>
</dbReference>
<sequence>MSSQHTLDAAAAATAAIAGFLRGVERRAALLAELQCGEAEHGDRALTAVIERFTEDARDTAQDDWPLLFWTTLLQNPALNAEPLAPFWHGDFAPLARLDPGTRAVLLLRVVVGLDDVQAAAVFGVEPAEYKQALQRALPQRSDGSLDGEAWLAMNDEARYVMKHLAPERVAAIARLRDAAIATGTVPRTQKSTARGPIPVGKPRWLDKLLGSISLR</sequence>
<accession>A0ABP9B7K2</accession>
<reference evidence="2" key="1">
    <citation type="journal article" date="2019" name="Int. J. Syst. Evol. Microbiol.">
        <title>The Global Catalogue of Microorganisms (GCM) 10K type strain sequencing project: providing services to taxonomists for standard genome sequencing and annotation.</title>
        <authorList>
            <consortium name="The Broad Institute Genomics Platform"/>
            <consortium name="The Broad Institute Genome Sequencing Center for Infectious Disease"/>
            <person name="Wu L."/>
            <person name="Ma J."/>
        </authorList>
    </citation>
    <scope>NUCLEOTIDE SEQUENCE [LARGE SCALE GENOMIC DNA]</scope>
    <source>
        <strain evidence="2">JCM 18204</strain>
    </source>
</reference>